<accession>A0AAV1R099</accession>
<evidence type="ECO:0000313" key="1">
    <source>
        <dbReference type="EMBL" id="CAK7327432.1"/>
    </source>
</evidence>
<evidence type="ECO:0000313" key="2">
    <source>
        <dbReference type="Proteomes" id="UP001314170"/>
    </source>
</evidence>
<protein>
    <submittedName>
        <fullName evidence="1">Uncharacterized protein</fullName>
    </submittedName>
</protein>
<gene>
    <name evidence="1" type="ORF">DCAF_LOCUS5144</name>
</gene>
<name>A0AAV1R099_9ROSI</name>
<organism evidence="1 2">
    <name type="scientific">Dovyalis caffra</name>
    <dbReference type="NCBI Taxonomy" id="77055"/>
    <lineage>
        <taxon>Eukaryota</taxon>
        <taxon>Viridiplantae</taxon>
        <taxon>Streptophyta</taxon>
        <taxon>Embryophyta</taxon>
        <taxon>Tracheophyta</taxon>
        <taxon>Spermatophyta</taxon>
        <taxon>Magnoliopsida</taxon>
        <taxon>eudicotyledons</taxon>
        <taxon>Gunneridae</taxon>
        <taxon>Pentapetalae</taxon>
        <taxon>rosids</taxon>
        <taxon>fabids</taxon>
        <taxon>Malpighiales</taxon>
        <taxon>Salicaceae</taxon>
        <taxon>Flacourtieae</taxon>
        <taxon>Dovyalis</taxon>
    </lineage>
</organism>
<keyword evidence="2" id="KW-1185">Reference proteome</keyword>
<proteinExistence type="predicted"/>
<comment type="caution">
    <text evidence="1">The sequence shown here is derived from an EMBL/GenBank/DDBJ whole genome shotgun (WGS) entry which is preliminary data.</text>
</comment>
<reference evidence="1 2" key="1">
    <citation type="submission" date="2024-01" db="EMBL/GenBank/DDBJ databases">
        <authorList>
            <person name="Waweru B."/>
        </authorList>
    </citation>
    <scope>NUCLEOTIDE SEQUENCE [LARGE SCALE GENOMIC DNA]</scope>
</reference>
<dbReference type="AlphaFoldDB" id="A0AAV1R099"/>
<sequence>MNNSKVRKEIMDSKERIQTIVDSGQERFTKWEIPNIQGFEPKDFIEFSDSIDYRLYNLPAPSINLVENWEGASWDTAKTINIRNHVKQHKIDERTQEPTAHQSPKIFWKHQPNVKRGHFLETFFIPPTPYM</sequence>
<dbReference type="Proteomes" id="UP001314170">
    <property type="component" value="Unassembled WGS sequence"/>
</dbReference>
<dbReference type="EMBL" id="CAWUPB010000851">
    <property type="protein sequence ID" value="CAK7327432.1"/>
    <property type="molecule type" value="Genomic_DNA"/>
</dbReference>